<keyword evidence="2" id="KW-1185">Reference proteome</keyword>
<dbReference type="Proteomes" id="UP000271974">
    <property type="component" value="Unassembled WGS sequence"/>
</dbReference>
<evidence type="ECO:0000313" key="2">
    <source>
        <dbReference type="Proteomes" id="UP000271974"/>
    </source>
</evidence>
<proteinExistence type="predicted"/>
<sequence>MTWLFISQDLFWRPSMTWLFISQDLFWRPSMTWLFISQDLFWRPSMTWLFISQDLFWRPSMTWLFISQDLFWRPSRTWLFISRAAGRGRSQTRRRGHCQRWRCPWTNRCHPDGGSPGCLSFRISQILCTRKQLQRK</sequence>
<evidence type="ECO:0000313" key="1">
    <source>
        <dbReference type="EMBL" id="RUS76076.1"/>
    </source>
</evidence>
<dbReference type="AlphaFoldDB" id="A0A3S1HBP4"/>
<organism evidence="1 2">
    <name type="scientific">Elysia chlorotica</name>
    <name type="common">Eastern emerald elysia</name>
    <name type="synonym">Sea slug</name>
    <dbReference type="NCBI Taxonomy" id="188477"/>
    <lineage>
        <taxon>Eukaryota</taxon>
        <taxon>Metazoa</taxon>
        <taxon>Spiralia</taxon>
        <taxon>Lophotrochozoa</taxon>
        <taxon>Mollusca</taxon>
        <taxon>Gastropoda</taxon>
        <taxon>Heterobranchia</taxon>
        <taxon>Euthyneura</taxon>
        <taxon>Panpulmonata</taxon>
        <taxon>Sacoglossa</taxon>
        <taxon>Placobranchoidea</taxon>
        <taxon>Plakobranchidae</taxon>
        <taxon>Elysia</taxon>
    </lineage>
</organism>
<name>A0A3S1HBP4_ELYCH</name>
<protein>
    <submittedName>
        <fullName evidence="1">Uncharacterized protein</fullName>
    </submittedName>
</protein>
<comment type="caution">
    <text evidence="1">The sequence shown here is derived from an EMBL/GenBank/DDBJ whole genome shotgun (WGS) entry which is preliminary data.</text>
</comment>
<accession>A0A3S1HBP4</accession>
<reference evidence="1 2" key="1">
    <citation type="submission" date="2019-01" db="EMBL/GenBank/DDBJ databases">
        <title>A draft genome assembly of the solar-powered sea slug Elysia chlorotica.</title>
        <authorList>
            <person name="Cai H."/>
            <person name="Li Q."/>
            <person name="Fang X."/>
            <person name="Li J."/>
            <person name="Curtis N.E."/>
            <person name="Altenburger A."/>
            <person name="Shibata T."/>
            <person name="Feng M."/>
            <person name="Maeda T."/>
            <person name="Schwartz J.A."/>
            <person name="Shigenobu S."/>
            <person name="Lundholm N."/>
            <person name="Nishiyama T."/>
            <person name="Yang H."/>
            <person name="Hasebe M."/>
            <person name="Li S."/>
            <person name="Pierce S.K."/>
            <person name="Wang J."/>
        </authorList>
    </citation>
    <scope>NUCLEOTIDE SEQUENCE [LARGE SCALE GENOMIC DNA]</scope>
    <source>
        <strain evidence="1">EC2010</strain>
        <tissue evidence="1">Whole organism of an adult</tissue>
    </source>
</reference>
<dbReference type="EMBL" id="RQTK01000688">
    <property type="protein sequence ID" value="RUS76076.1"/>
    <property type="molecule type" value="Genomic_DNA"/>
</dbReference>
<gene>
    <name evidence="1" type="ORF">EGW08_016150</name>
</gene>